<sequence>MIPQELADRAIAKTEAEIAKWESRVQRQRNHIRAYPAHGGIDLELSKQILSTFEAALADAYRRRDQLLDAEVLIRTASRRKRA</sequence>
<organism evidence="3 4">
    <name type="scientific">Caballeronia grimmiae</name>
    <dbReference type="NCBI Taxonomy" id="1071679"/>
    <lineage>
        <taxon>Bacteria</taxon>
        <taxon>Pseudomonadati</taxon>
        <taxon>Pseudomonadota</taxon>
        <taxon>Betaproteobacteria</taxon>
        <taxon>Burkholderiales</taxon>
        <taxon>Burkholderiaceae</taxon>
        <taxon>Caballeronia</taxon>
    </lineage>
</organism>
<feature type="coiled-coil region" evidence="1">
    <location>
        <begin position="4"/>
        <end position="31"/>
    </location>
</feature>
<reference evidence="3 4" key="2">
    <citation type="submission" date="2014-03" db="EMBL/GenBank/DDBJ databases">
        <title>Draft Genome Sequences of Four Burkholderia Strains.</title>
        <authorList>
            <person name="Liu X.Y."/>
            <person name="Li C.X."/>
            <person name="Xu J.H."/>
        </authorList>
    </citation>
    <scope>NUCLEOTIDE SEQUENCE [LARGE SCALE GENOMIC DNA]</scope>
    <source>
        <strain evidence="3 4">R27</strain>
    </source>
</reference>
<dbReference type="EMBL" id="BMEG01000003">
    <property type="protein sequence ID" value="GGD69792.1"/>
    <property type="molecule type" value="Genomic_DNA"/>
</dbReference>
<keyword evidence="5" id="KW-1185">Reference proteome</keyword>
<accession>A0A069NAD5</accession>
<evidence type="ECO:0000313" key="4">
    <source>
        <dbReference type="Proteomes" id="UP000027439"/>
    </source>
</evidence>
<gene>
    <name evidence="3" type="ORF">BG57_30720</name>
    <name evidence="2" type="ORF">GCM10010985_25350</name>
</gene>
<evidence type="ECO:0000313" key="3">
    <source>
        <dbReference type="EMBL" id="KDR25310.1"/>
    </source>
</evidence>
<reference evidence="2" key="1">
    <citation type="journal article" date="2014" name="Int. J. Syst. Evol. Microbiol.">
        <title>Complete genome of a new Firmicutes species belonging to the dominant human colonic microbiota ('Ruminococcus bicirculans') reveals two chromosomes and a selective capacity to utilize plant glucans.</title>
        <authorList>
            <consortium name="NISC Comparative Sequencing Program"/>
            <person name="Wegmann U."/>
            <person name="Louis P."/>
            <person name="Goesmann A."/>
            <person name="Henrissat B."/>
            <person name="Duncan S.H."/>
            <person name="Flint H.J."/>
        </authorList>
    </citation>
    <scope>NUCLEOTIDE SEQUENCE</scope>
    <source>
        <strain evidence="2">CGMCC 1.11013</strain>
    </source>
</reference>
<dbReference type="AlphaFoldDB" id="A0A069NAD5"/>
<evidence type="ECO:0000313" key="2">
    <source>
        <dbReference type="EMBL" id="GGD69792.1"/>
    </source>
</evidence>
<protein>
    <submittedName>
        <fullName evidence="3">Uncharacterized protein</fullName>
    </submittedName>
</protein>
<keyword evidence="1" id="KW-0175">Coiled coil</keyword>
<evidence type="ECO:0000256" key="1">
    <source>
        <dbReference type="SAM" id="Coils"/>
    </source>
</evidence>
<reference evidence="2" key="4">
    <citation type="submission" date="2024-05" db="EMBL/GenBank/DDBJ databases">
        <authorList>
            <person name="Sun Q."/>
            <person name="Zhou Y."/>
        </authorList>
    </citation>
    <scope>NUCLEOTIDE SEQUENCE</scope>
    <source>
        <strain evidence="2">CGMCC 1.11013</strain>
    </source>
</reference>
<reference evidence="5" key="3">
    <citation type="journal article" date="2019" name="Int. J. Syst. Evol. Microbiol.">
        <title>The Global Catalogue of Microorganisms (GCM) 10K type strain sequencing project: providing services to taxonomists for standard genome sequencing and annotation.</title>
        <authorList>
            <consortium name="The Broad Institute Genomics Platform"/>
            <consortium name="The Broad Institute Genome Sequencing Center for Infectious Disease"/>
            <person name="Wu L."/>
            <person name="Ma J."/>
        </authorList>
    </citation>
    <scope>NUCLEOTIDE SEQUENCE [LARGE SCALE GENOMIC DNA]</scope>
    <source>
        <strain evidence="5">CGMCC 1.11013</strain>
    </source>
</reference>
<proteinExistence type="predicted"/>
<name>A0A069NAD5_9BURK</name>
<evidence type="ECO:0000313" key="5">
    <source>
        <dbReference type="Proteomes" id="UP000597138"/>
    </source>
</evidence>
<dbReference type="EMBL" id="JFHE01000078">
    <property type="protein sequence ID" value="KDR25310.1"/>
    <property type="molecule type" value="Genomic_DNA"/>
</dbReference>
<dbReference type="Proteomes" id="UP000027439">
    <property type="component" value="Unassembled WGS sequence"/>
</dbReference>
<dbReference type="RefSeq" id="WP_035970836.1">
    <property type="nucleotide sequence ID" value="NZ_BMEG01000003.1"/>
</dbReference>
<comment type="caution">
    <text evidence="3">The sequence shown here is derived from an EMBL/GenBank/DDBJ whole genome shotgun (WGS) entry which is preliminary data.</text>
</comment>
<dbReference type="Proteomes" id="UP000597138">
    <property type="component" value="Unassembled WGS sequence"/>
</dbReference>